<keyword evidence="1" id="KW-0805">Transcription regulation</keyword>
<name>A0ABT2HRH9_9MICC</name>
<dbReference type="RefSeq" id="WP_260073257.1">
    <property type="nucleotide sequence ID" value="NZ_JALXMO010000020.1"/>
</dbReference>
<dbReference type="EMBL" id="JALXMO010000020">
    <property type="protein sequence ID" value="MCT1607297.1"/>
    <property type="molecule type" value="Genomic_DNA"/>
</dbReference>
<dbReference type="SMART" id="SM00345">
    <property type="entry name" value="HTH_GNTR"/>
    <property type="match status" value="1"/>
</dbReference>
<protein>
    <submittedName>
        <fullName evidence="5">GntR family transcriptional regulator</fullName>
    </submittedName>
</protein>
<keyword evidence="2" id="KW-0238">DNA-binding</keyword>
<dbReference type="Pfam" id="PF07729">
    <property type="entry name" value="FCD"/>
    <property type="match status" value="1"/>
</dbReference>
<evidence type="ECO:0000259" key="4">
    <source>
        <dbReference type="PROSITE" id="PS50949"/>
    </source>
</evidence>
<dbReference type="Gene3D" id="1.10.10.10">
    <property type="entry name" value="Winged helix-like DNA-binding domain superfamily/Winged helix DNA-binding domain"/>
    <property type="match status" value="1"/>
</dbReference>
<dbReference type="Pfam" id="PF00392">
    <property type="entry name" value="GntR"/>
    <property type="match status" value="1"/>
</dbReference>
<keyword evidence="6" id="KW-1185">Reference proteome</keyword>
<dbReference type="SUPFAM" id="SSF46785">
    <property type="entry name" value="Winged helix' DNA-binding domain"/>
    <property type="match status" value="1"/>
</dbReference>
<dbReference type="PRINTS" id="PR00035">
    <property type="entry name" value="HTHGNTR"/>
</dbReference>
<dbReference type="CDD" id="cd07377">
    <property type="entry name" value="WHTH_GntR"/>
    <property type="match status" value="1"/>
</dbReference>
<organism evidence="5 6">
    <name type="scientific">Nesterenkonia massiliensis</name>
    <dbReference type="NCBI Taxonomy" id="1232429"/>
    <lineage>
        <taxon>Bacteria</taxon>
        <taxon>Bacillati</taxon>
        <taxon>Actinomycetota</taxon>
        <taxon>Actinomycetes</taxon>
        <taxon>Micrococcales</taxon>
        <taxon>Micrococcaceae</taxon>
        <taxon>Nesterenkonia</taxon>
    </lineage>
</organism>
<evidence type="ECO:0000256" key="3">
    <source>
        <dbReference type="ARBA" id="ARBA00023163"/>
    </source>
</evidence>
<dbReference type="PANTHER" id="PTHR43537">
    <property type="entry name" value="TRANSCRIPTIONAL REGULATOR, GNTR FAMILY"/>
    <property type="match status" value="1"/>
</dbReference>
<dbReference type="SMART" id="SM00895">
    <property type="entry name" value="FCD"/>
    <property type="match status" value="1"/>
</dbReference>
<dbReference type="PANTHER" id="PTHR43537:SF45">
    <property type="entry name" value="GNTR FAMILY REGULATORY PROTEIN"/>
    <property type="match status" value="1"/>
</dbReference>
<sequence length="233" mass="25917">MSTDAWANIPRVDPGDHAHLAERVAAALRSTISGGAVLPGTKLPEVRLTAQLGVSRHTLRSAFQQLAGEGLVERQPNRGVFVHSPTAEDVREIYRVRRIVETGALRAAEFSSESIARLQEIVDEAKRARADVDVSGMGQANQQFHRLIIAQAHSATLDTLMSQILARMRLVFHTRRNQPDFHSGYVDSNAQLAELIGQGRRQEAENFLIEYLSRAESELLEHMGKPAERVTRR</sequence>
<dbReference type="Proteomes" id="UP001205046">
    <property type="component" value="Unassembled WGS sequence"/>
</dbReference>
<evidence type="ECO:0000256" key="1">
    <source>
        <dbReference type="ARBA" id="ARBA00023015"/>
    </source>
</evidence>
<feature type="domain" description="HTH gntR-type" evidence="4">
    <location>
        <begin position="18"/>
        <end position="85"/>
    </location>
</feature>
<dbReference type="InterPro" id="IPR011711">
    <property type="entry name" value="GntR_C"/>
</dbReference>
<accession>A0ABT2HRH9</accession>
<evidence type="ECO:0000313" key="5">
    <source>
        <dbReference type="EMBL" id="MCT1607297.1"/>
    </source>
</evidence>
<dbReference type="SUPFAM" id="SSF48008">
    <property type="entry name" value="GntR ligand-binding domain-like"/>
    <property type="match status" value="1"/>
</dbReference>
<dbReference type="InterPro" id="IPR000524">
    <property type="entry name" value="Tscrpt_reg_HTH_GntR"/>
</dbReference>
<dbReference type="PROSITE" id="PS50949">
    <property type="entry name" value="HTH_GNTR"/>
    <property type="match status" value="1"/>
</dbReference>
<reference evidence="5 6" key="1">
    <citation type="submission" date="2022-04" db="EMBL/GenBank/DDBJ databases">
        <title>Human microbiome associated bacterial genomes.</title>
        <authorList>
            <person name="Sandstrom S."/>
            <person name="Salamzade R."/>
            <person name="Kalan L.R."/>
        </authorList>
    </citation>
    <scope>NUCLEOTIDE SEQUENCE [LARGE SCALE GENOMIC DNA]</scope>
    <source>
        <strain evidence="6">p3-SID767</strain>
    </source>
</reference>
<dbReference type="InterPro" id="IPR036388">
    <property type="entry name" value="WH-like_DNA-bd_sf"/>
</dbReference>
<dbReference type="InterPro" id="IPR008920">
    <property type="entry name" value="TF_FadR/GntR_C"/>
</dbReference>
<proteinExistence type="predicted"/>
<dbReference type="Gene3D" id="1.20.120.530">
    <property type="entry name" value="GntR ligand-binding domain-like"/>
    <property type="match status" value="1"/>
</dbReference>
<keyword evidence="3" id="KW-0804">Transcription</keyword>
<gene>
    <name evidence="5" type="ORF">M3B43_08155</name>
</gene>
<dbReference type="InterPro" id="IPR036390">
    <property type="entry name" value="WH_DNA-bd_sf"/>
</dbReference>
<evidence type="ECO:0000313" key="6">
    <source>
        <dbReference type="Proteomes" id="UP001205046"/>
    </source>
</evidence>
<evidence type="ECO:0000256" key="2">
    <source>
        <dbReference type="ARBA" id="ARBA00023125"/>
    </source>
</evidence>
<comment type="caution">
    <text evidence="5">The sequence shown here is derived from an EMBL/GenBank/DDBJ whole genome shotgun (WGS) entry which is preliminary data.</text>
</comment>